<dbReference type="InterPro" id="IPR019734">
    <property type="entry name" value="TPR_rpt"/>
</dbReference>
<dbReference type="InterPro" id="IPR011990">
    <property type="entry name" value="TPR-like_helical_dom_sf"/>
</dbReference>
<dbReference type="SUPFAM" id="SSF52540">
    <property type="entry name" value="P-loop containing nucleoside triphosphate hydrolases"/>
    <property type="match status" value="1"/>
</dbReference>
<dbReference type="GO" id="GO:0004016">
    <property type="term" value="F:adenylate cyclase activity"/>
    <property type="evidence" value="ECO:0007669"/>
    <property type="project" value="TreeGrafter"/>
</dbReference>
<dbReference type="SMART" id="SM00028">
    <property type="entry name" value="TPR"/>
    <property type="match status" value="3"/>
</dbReference>
<dbReference type="SMART" id="SM00421">
    <property type="entry name" value="HTH_LUXR"/>
    <property type="match status" value="1"/>
</dbReference>
<dbReference type="GO" id="GO:0006355">
    <property type="term" value="P:regulation of DNA-templated transcription"/>
    <property type="evidence" value="ECO:0007669"/>
    <property type="project" value="InterPro"/>
</dbReference>
<keyword evidence="5" id="KW-1185">Reference proteome</keyword>
<feature type="domain" description="HTH luxR-type" evidence="3">
    <location>
        <begin position="926"/>
        <end position="991"/>
    </location>
</feature>
<evidence type="ECO:0000256" key="1">
    <source>
        <dbReference type="ARBA" id="ARBA00022741"/>
    </source>
</evidence>
<dbReference type="EMBL" id="LT629772">
    <property type="protein sequence ID" value="SDT02089.1"/>
    <property type="molecule type" value="Genomic_DNA"/>
</dbReference>
<dbReference type="RefSeq" id="WP_172836183.1">
    <property type="nucleotide sequence ID" value="NZ_LT629772.1"/>
</dbReference>
<dbReference type="Gene3D" id="1.25.40.10">
    <property type="entry name" value="Tetratricopeptide repeat domain"/>
    <property type="match status" value="1"/>
</dbReference>
<dbReference type="SUPFAM" id="SSF48452">
    <property type="entry name" value="TPR-like"/>
    <property type="match status" value="2"/>
</dbReference>
<dbReference type="STRING" id="630515.SAMN04489812_3858"/>
<dbReference type="PANTHER" id="PTHR16305">
    <property type="entry name" value="TESTICULAR SOLUBLE ADENYLYL CYCLASE"/>
    <property type="match status" value="1"/>
</dbReference>
<dbReference type="Pfam" id="PF13424">
    <property type="entry name" value="TPR_12"/>
    <property type="match status" value="1"/>
</dbReference>
<organism evidence="4 5">
    <name type="scientific">Microlunatus soli</name>
    <dbReference type="NCBI Taxonomy" id="630515"/>
    <lineage>
        <taxon>Bacteria</taxon>
        <taxon>Bacillati</taxon>
        <taxon>Actinomycetota</taxon>
        <taxon>Actinomycetes</taxon>
        <taxon>Propionibacteriales</taxon>
        <taxon>Propionibacteriaceae</taxon>
        <taxon>Microlunatus</taxon>
    </lineage>
</organism>
<dbReference type="PRINTS" id="PR00038">
    <property type="entry name" value="HTHLUXR"/>
</dbReference>
<dbReference type="GO" id="GO:0005524">
    <property type="term" value="F:ATP binding"/>
    <property type="evidence" value="ECO:0007669"/>
    <property type="project" value="UniProtKB-KW"/>
</dbReference>
<dbReference type="InterPro" id="IPR016032">
    <property type="entry name" value="Sig_transdc_resp-reg_C-effctor"/>
</dbReference>
<dbReference type="AlphaFoldDB" id="A0A1H1X0N6"/>
<dbReference type="GO" id="GO:0005737">
    <property type="term" value="C:cytoplasm"/>
    <property type="evidence" value="ECO:0007669"/>
    <property type="project" value="TreeGrafter"/>
</dbReference>
<dbReference type="InterPro" id="IPR036388">
    <property type="entry name" value="WH-like_DNA-bd_sf"/>
</dbReference>
<name>A0A1H1X0N6_9ACTN</name>
<evidence type="ECO:0000313" key="4">
    <source>
        <dbReference type="EMBL" id="SDT02089.1"/>
    </source>
</evidence>
<dbReference type="Proteomes" id="UP000199103">
    <property type="component" value="Chromosome I"/>
</dbReference>
<dbReference type="GO" id="GO:0003677">
    <property type="term" value="F:DNA binding"/>
    <property type="evidence" value="ECO:0007669"/>
    <property type="project" value="InterPro"/>
</dbReference>
<dbReference type="CDD" id="cd06170">
    <property type="entry name" value="LuxR_C_like"/>
    <property type="match status" value="1"/>
</dbReference>
<dbReference type="InterPro" id="IPR027417">
    <property type="entry name" value="P-loop_NTPase"/>
</dbReference>
<dbReference type="InterPro" id="IPR000792">
    <property type="entry name" value="Tscrpt_reg_LuxR_C"/>
</dbReference>
<accession>A0A1H1X0N6</accession>
<dbReference type="SUPFAM" id="SSF46894">
    <property type="entry name" value="C-terminal effector domain of the bipartite response regulators"/>
    <property type="match status" value="1"/>
</dbReference>
<reference evidence="4 5" key="1">
    <citation type="submission" date="2016-10" db="EMBL/GenBank/DDBJ databases">
        <authorList>
            <person name="de Groot N.N."/>
        </authorList>
    </citation>
    <scope>NUCLEOTIDE SEQUENCE [LARGE SCALE GENOMIC DNA]</scope>
    <source>
        <strain evidence="4 5">DSM 21800</strain>
    </source>
</reference>
<dbReference type="Pfam" id="PF13191">
    <property type="entry name" value="AAA_16"/>
    <property type="match status" value="1"/>
</dbReference>
<keyword evidence="2" id="KW-0067">ATP-binding</keyword>
<dbReference type="InterPro" id="IPR041664">
    <property type="entry name" value="AAA_16"/>
</dbReference>
<dbReference type="Gene3D" id="1.10.10.10">
    <property type="entry name" value="Winged helix-like DNA-binding domain superfamily/Winged helix DNA-binding domain"/>
    <property type="match status" value="1"/>
</dbReference>
<protein>
    <submittedName>
        <fullName evidence="4">Tetratricopeptide repeat-containing protein</fullName>
    </submittedName>
</protein>
<evidence type="ECO:0000313" key="5">
    <source>
        <dbReference type="Proteomes" id="UP000199103"/>
    </source>
</evidence>
<sequence length="994" mass="106648">MPTDLLGSSTRPAHALIGRQSELGRLTGAIGVAGRDSGDAGPVRHAVVAGEAGIGKSRLLSALAEPARRSGRRLVVGHCLDFGDASLPYLPFTEIFGQLQAEAPAEIAAIAQRHRAIHRLLPAERRLPEDSDEVSGHVARTELFDAVARAFDRLAAGSPESGTSGVVIVIEDLHWADPSSRDLLTYLLSRRFEHPVSLVVSYRSDDLVRSHPLRAALANWSRLDQVDRIDLPPLPDRDVGRLVAGLRPDLPRPEVQAVIDRAEGNAFFAEELTAAADVRGVPADLAGLLLLRLDVLSDAARHVVRAASVAGRKVGHELLAEVAELPAGELDIAIRGAVEGQVLVGRDDGYVFRHALLGEAVYDDLLPGERVRFHARYVAALTAPGSGGTAAELARHARASHDNATAISASIAAGDEALRVGGPDDALRHYRHALELVEHQPIPDVSDQDTAVIDLTIRASEAAEAAGHLDQAINLLRDRLQRRPADSGLDPVLRARLLQSLASSLLYSDYDLDERALLSEAVDLIDKDRDRSLHCRLLATMARSFVVRGRYEDAIECAHRAIALAKELSLQRIIAEQTILLAKIKQRLGDPDASIKQIERVLAGAVADGDSTTELRAAHQLGTIRFEQGKLTEALATYERAADRAAASGRRWSPYGLDAVVMAAQTAFSLGDWDHAIELSAEREQVPSLARANLDLTILSVRSGRGELEGLRLLPGLRRWWGYDSMVTINCIPAIELHALGGDLAAACALYDDMVTAMEAVNGPHFIGRVRLNGVLLDVLTRSAAGSDGPIPERFVDRADEALDGARAAMADFEKTRKPGPEAYAWQARTEAEYLRFRSVIGRPAAEPAELVGCWRRAVAGFVEYPHRFEHARSQARLAAALLTGGDRTATSQAAELIDAATATAARLGARPLLAELGALGSDRTGPPSSNPLTAREREVLGLVAEGLSNRDIGGRLVISTKTASVHVSNIMAKLAAESRTEAVAIARRTGLIG</sequence>
<gene>
    <name evidence="4" type="ORF">SAMN04489812_3858</name>
</gene>
<keyword evidence="1" id="KW-0547">Nucleotide-binding</keyword>
<dbReference type="PROSITE" id="PS50043">
    <property type="entry name" value="HTH_LUXR_2"/>
    <property type="match status" value="1"/>
</dbReference>
<evidence type="ECO:0000256" key="2">
    <source>
        <dbReference type="ARBA" id="ARBA00022840"/>
    </source>
</evidence>
<dbReference type="PANTHER" id="PTHR16305:SF35">
    <property type="entry name" value="TRANSCRIPTIONAL ACTIVATOR DOMAIN"/>
    <property type="match status" value="1"/>
</dbReference>
<dbReference type="Pfam" id="PF00196">
    <property type="entry name" value="GerE"/>
    <property type="match status" value="1"/>
</dbReference>
<evidence type="ECO:0000259" key="3">
    <source>
        <dbReference type="PROSITE" id="PS50043"/>
    </source>
</evidence>
<proteinExistence type="predicted"/>